<dbReference type="EMBL" id="CP013251">
    <property type="protein sequence ID" value="AMO55702.1"/>
    <property type="molecule type" value="Genomic_DNA"/>
</dbReference>
<proteinExistence type="predicted"/>
<dbReference type="PATRIC" id="fig|570277.3.peg.1657"/>
<dbReference type="OrthoDB" id="5296638at2"/>
<sequence length="146" mass="15185">MMIAVVILGILLSIAIPSYQQHVATTATHSAEAALAGLALAMERHRAQTGTYAGAALDENGDVSAIGVPAIYATQSPENGTADFTLTIASADATSYSLSATPTGTVKVDHWISVDSLGKKTFEVFKDSTCPEGETCSELPPEDQEL</sequence>
<evidence type="ECO:0000313" key="1">
    <source>
        <dbReference type="EMBL" id="AMO55702.1"/>
    </source>
</evidence>
<dbReference type="InterPro" id="IPR045584">
    <property type="entry name" value="Pilin-like"/>
</dbReference>
<organism evidence="1 2">
    <name type="scientific">Endozoicomonas montiporae CL-33</name>
    <dbReference type="NCBI Taxonomy" id="570277"/>
    <lineage>
        <taxon>Bacteria</taxon>
        <taxon>Pseudomonadati</taxon>
        <taxon>Pseudomonadota</taxon>
        <taxon>Gammaproteobacteria</taxon>
        <taxon>Oceanospirillales</taxon>
        <taxon>Endozoicomonadaceae</taxon>
        <taxon>Endozoicomonas</taxon>
    </lineage>
</organism>
<protein>
    <recommendedName>
        <fullName evidence="3">Type IV pilus assembly protein PilA</fullName>
    </recommendedName>
</protein>
<dbReference type="Proteomes" id="UP000071065">
    <property type="component" value="Chromosome"/>
</dbReference>
<dbReference type="STRING" id="570277.EZMO1_1536"/>
<dbReference type="Gene3D" id="3.30.700.10">
    <property type="entry name" value="Glycoprotein, Type 4 Pilin"/>
    <property type="match status" value="1"/>
</dbReference>
<evidence type="ECO:0000313" key="2">
    <source>
        <dbReference type="Proteomes" id="UP000071065"/>
    </source>
</evidence>
<reference evidence="1 2" key="1">
    <citation type="journal article" date="2016" name="Front. Microbiol.">
        <title>Genomic Insight into the Host-Endosymbiont Relationship of Endozoicomonas montiporae CL-33(T) with its Coral Host.</title>
        <authorList>
            <person name="Ding J.-Y."/>
            <person name="Shiu J.-H."/>
            <person name="Chen W.-M."/>
            <person name="Chiang Y.-R."/>
            <person name="Tang S.-L."/>
        </authorList>
    </citation>
    <scope>NUCLEOTIDE SEQUENCE [LARGE SCALE GENOMIC DNA]</scope>
    <source>
        <strain evidence="1 2">CL-33</strain>
    </source>
</reference>
<dbReference type="KEGG" id="emp:EZMO1_1536"/>
<dbReference type="InterPro" id="IPR031982">
    <property type="entry name" value="PilE-like"/>
</dbReference>
<dbReference type="RefSeq" id="WP_082211844.1">
    <property type="nucleotide sequence ID" value="NZ_CP013251.1"/>
</dbReference>
<dbReference type="SUPFAM" id="SSF54523">
    <property type="entry name" value="Pili subunits"/>
    <property type="match status" value="1"/>
</dbReference>
<accession>A0A142BAC6</accession>
<name>A0A142BAC6_9GAMM</name>
<evidence type="ECO:0008006" key="3">
    <source>
        <dbReference type="Google" id="ProtNLM"/>
    </source>
</evidence>
<gene>
    <name evidence="1" type="ORF">EZMO1_1536</name>
</gene>
<dbReference type="GO" id="GO:0043683">
    <property type="term" value="P:type IV pilus assembly"/>
    <property type="evidence" value="ECO:0007669"/>
    <property type="project" value="InterPro"/>
</dbReference>
<dbReference type="Pfam" id="PF16732">
    <property type="entry name" value="ComP_DUS"/>
    <property type="match status" value="1"/>
</dbReference>
<dbReference type="AlphaFoldDB" id="A0A142BAC6"/>